<proteinExistence type="predicted"/>
<feature type="region of interest" description="Disordered" evidence="1">
    <location>
        <begin position="400"/>
        <end position="424"/>
    </location>
</feature>
<accession>A0ABP0HZS1</accession>
<feature type="compositionally biased region" description="Basic and acidic residues" evidence="1">
    <location>
        <begin position="401"/>
        <end position="420"/>
    </location>
</feature>
<name>A0ABP0HZS1_9DINO</name>
<feature type="region of interest" description="Disordered" evidence="1">
    <location>
        <begin position="503"/>
        <end position="537"/>
    </location>
</feature>
<gene>
    <name evidence="2" type="ORF">CCMP2556_LOCUS3935</name>
</gene>
<keyword evidence="3" id="KW-1185">Reference proteome</keyword>
<protein>
    <submittedName>
        <fullName evidence="2">Uncharacterized protein</fullName>
    </submittedName>
</protein>
<feature type="compositionally biased region" description="Low complexity" evidence="1">
    <location>
        <begin position="515"/>
        <end position="524"/>
    </location>
</feature>
<dbReference type="Proteomes" id="UP001642484">
    <property type="component" value="Unassembled WGS sequence"/>
</dbReference>
<evidence type="ECO:0000313" key="2">
    <source>
        <dbReference type="EMBL" id="CAK8995177.1"/>
    </source>
</evidence>
<sequence>MIEEEELSQVSEAKPLRPSKPRASYGGTKDEEDWMATGFTVQEISPQVMRLWLFLQVLGLLFEFNLYREVSSHLRDFEAVVARECADPRRFHGVCVGPSWNTSIFQDFVLHGHDTHNFRFSTSSQPPTFLLAVHPGEVEPKALGSTAPGTWEDDPERKVRWSLEVQRLDPAQALQPLKFMRSGAQVITAEDLSEEVTRVPRVQWQATVRSIGFYRQSVRFVAFVEDAVREQLVAIHQHPRCSFSVSWKAFNQQHQGQSHLALSRCESLLGVFLVVGSAAVCLVHRELEATSPKSRRFHLVVLAKFILQDVPQQICFVLYLFGWYEAGGLRCQLCLFDAEHCSDEDAFHFSNVVVVGLILVSSLANQLLIRPVRKRRYTEDDVCMHMWIRVGGTRATCEGRAPVKDAEREDPAGTADELHGSARLQKKRAAQEVSSSAVSRWESGSLASELKSVTQTAMQQTKEAVIGEAKIVAKDMVDLKDGVAEGMRLTVQDSHLLRERLQQQTRKVFHREESSSAGATSTSSTEKRPIGFGLVSR</sequence>
<reference evidence="2 3" key="1">
    <citation type="submission" date="2024-02" db="EMBL/GenBank/DDBJ databases">
        <authorList>
            <person name="Chen Y."/>
            <person name="Shah S."/>
            <person name="Dougan E. K."/>
            <person name="Thang M."/>
            <person name="Chan C."/>
        </authorList>
    </citation>
    <scope>NUCLEOTIDE SEQUENCE [LARGE SCALE GENOMIC DNA]</scope>
</reference>
<comment type="caution">
    <text evidence="2">The sequence shown here is derived from an EMBL/GenBank/DDBJ whole genome shotgun (WGS) entry which is preliminary data.</text>
</comment>
<evidence type="ECO:0000313" key="3">
    <source>
        <dbReference type="Proteomes" id="UP001642484"/>
    </source>
</evidence>
<dbReference type="EMBL" id="CAXAMN010001559">
    <property type="protein sequence ID" value="CAK8995177.1"/>
    <property type="molecule type" value="Genomic_DNA"/>
</dbReference>
<evidence type="ECO:0000256" key="1">
    <source>
        <dbReference type="SAM" id="MobiDB-lite"/>
    </source>
</evidence>
<feature type="region of interest" description="Disordered" evidence="1">
    <location>
        <begin position="1"/>
        <end position="29"/>
    </location>
</feature>
<organism evidence="2 3">
    <name type="scientific">Durusdinium trenchii</name>
    <dbReference type="NCBI Taxonomy" id="1381693"/>
    <lineage>
        <taxon>Eukaryota</taxon>
        <taxon>Sar</taxon>
        <taxon>Alveolata</taxon>
        <taxon>Dinophyceae</taxon>
        <taxon>Suessiales</taxon>
        <taxon>Symbiodiniaceae</taxon>
        <taxon>Durusdinium</taxon>
    </lineage>
</organism>